<feature type="domain" description="CCHC-type" evidence="2">
    <location>
        <begin position="132"/>
        <end position="146"/>
    </location>
</feature>
<dbReference type="AlphaFoldDB" id="A0A061BDE4"/>
<dbReference type="PROSITE" id="PS50158">
    <property type="entry name" value="ZF_CCHC"/>
    <property type="match status" value="1"/>
</dbReference>
<dbReference type="GO" id="GO:0003676">
    <property type="term" value="F:nucleic acid binding"/>
    <property type="evidence" value="ECO:0007669"/>
    <property type="project" value="InterPro"/>
</dbReference>
<protein>
    <submittedName>
        <fullName evidence="3">CYFA0S31e01090g1_1</fullName>
    </submittedName>
</protein>
<dbReference type="VEuPathDB" id="FungiDB:BON22_4388"/>
<evidence type="ECO:0000256" key="1">
    <source>
        <dbReference type="PROSITE-ProRule" id="PRU00047"/>
    </source>
</evidence>
<dbReference type="InterPro" id="IPR001878">
    <property type="entry name" value="Znf_CCHC"/>
</dbReference>
<dbReference type="Pfam" id="PF22936">
    <property type="entry name" value="Pol_BBD"/>
    <property type="match status" value="1"/>
</dbReference>
<proteinExistence type="predicted"/>
<dbReference type="EMBL" id="LK052916">
    <property type="protein sequence ID" value="CDR47387.1"/>
    <property type="molecule type" value="Genomic_DNA"/>
</dbReference>
<gene>
    <name evidence="3" type="ORF">CYFA0S_31e01090g</name>
</gene>
<sequence>MESASNADQLKNVNAALEALNSLSTPVSSDVNVVIDYLAQQCATFTTILEQLPPEHADSCLFLSYLQNKFWSERPVKKIMSAYHQRYRTDMSNFTLATLSGLALTELPSTAAPSPSSDSDYRPSPTKSSYWCHNCHQPGHIARVCPLPKTAEYLKKVEEHKEREKQHLTSFGVSDVLKNNHVYISSGCSRHIFNNSCWFQSISPTVDEEVCDVSGKPLPVSGTGNVLLPLQDGSILQLNNCMFIPSATANLVSVPQATSKGVKFSFTKSSVRATNPGCKGSFEFARRVSGSSLYSVMLTHNPADSAMPREL</sequence>
<accession>A0A061BDE4</accession>
<dbReference type="InterPro" id="IPR036875">
    <property type="entry name" value="Znf_CCHC_sf"/>
</dbReference>
<organism evidence="3">
    <name type="scientific">Cyberlindnera fabianii</name>
    <name type="common">Yeast</name>
    <name type="synonym">Hansenula fabianii</name>
    <dbReference type="NCBI Taxonomy" id="36022"/>
    <lineage>
        <taxon>Eukaryota</taxon>
        <taxon>Fungi</taxon>
        <taxon>Dikarya</taxon>
        <taxon>Ascomycota</taxon>
        <taxon>Saccharomycotina</taxon>
        <taxon>Saccharomycetes</taxon>
        <taxon>Phaffomycetales</taxon>
        <taxon>Phaffomycetaceae</taxon>
        <taxon>Cyberlindnera</taxon>
    </lineage>
</organism>
<name>A0A061BDE4_CYBFA</name>
<dbReference type="SUPFAM" id="SSF57756">
    <property type="entry name" value="Retrovirus zinc finger-like domains"/>
    <property type="match status" value="1"/>
</dbReference>
<reference evidence="3" key="1">
    <citation type="journal article" date="2014" name="Genome Announc.">
        <title>Genome sequence of the yeast Cyberlindnera fabianii (Hansenula fabianii).</title>
        <authorList>
            <person name="Freel K.C."/>
            <person name="Sarilar V."/>
            <person name="Neuveglise C."/>
            <person name="Devillers H."/>
            <person name="Friedrich A."/>
            <person name="Schacherer J."/>
        </authorList>
    </citation>
    <scope>NUCLEOTIDE SEQUENCE</scope>
    <source>
        <strain evidence="3">YJS4271</strain>
    </source>
</reference>
<evidence type="ECO:0000313" key="3">
    <source>
        <dbReference type="EMBL" id="CDR47387.1"/>
    </source>
</evidence>
<keyword evidence="1" id="KW-0862">Zinc</keyword>
<keyword evidence="1" id="KW-0479">Metal-binding</keyword>
<dbReference type="InterPro" id="IPR054722">
    <property type="entry name" value="PolX-like_BBD"/>
</dbReference>
<evidence type="ECO:0000259" key="2">
    <source>
        <dbReference type="PROSITE" id="PS50158"/>
    </source>
</evidence>
<dbReference type="Gene3D" id="4.10.60.10">
    <property type="entry name" value="Zinc finger, CCHC-type"/>
    <property type="match status" value="1"/>
</dbReference>
<dbReference type="OrthoDB" id="4232400at2759"/>
<dbReference type="GO" id="GO:0008270">
    <property type="term" value="F:zinc ion binding"/>
    <property type="evidence" value="ECO:0007669"/>
    <property type="project" value="UniProtKB-KW"/>
</dbReference>
<keyword evidence="1" id="KW-0863">Zinc-finger</keyword>